<evidence type="ECO:0000313" key="3">
    <source>
        <dbReference type="Proteomes" id="UP001153269"/>
    </source>
</evidence>
<keyword evidence="3" id="KW-1185">Reference proteome</keyword>
<proteinExistence type="predicted"/>
<feature type="region of interest" description="Disordered" evidence="1">
    <location>
        <begin position="90"/>
        <end position="112"/>
    </location>
</feature>
<dbReference type="AlphaFoldDB" id="A0A9N7Z0N7"/>
<dbReference type="Proteomes" id="UP001153269">
    <property type="component" value="Unassembled WGS sequence"/>
</dbReference>
<gene>
    <name evidence="2" type="ORF">PLEPLA_LOCUS39072</name>
</gene>
<organism evidence="2 3">
    <name type="scientific">Pleuronectes platessa</name>
    <name type="common">European plaice</name>
    <dbReference type="NCBI Taxonomy" id="8262"/>
    <lineage>
        <taxon>Eukaryota</taxon>
        <taxon>Metazoa</taxon>
        <taxon>Chordata</taxon>
        <taxon>Craniata</taxon>
        <taxon>Vertebrata</taxon>
        <taxon>Euteleostomi</taxon>
        <taxon>Actinopterygii</taxon>
        <taxon>Neopterygii</taxon>
        <taxon>Teleostei</taxon>
        <taxon>Neoteleostei</taxon>
        <taxon>Acanthomorphata</taxon>
        <taxon>Carangaria</taxon>
        <taxon>Pleuronectiformes</taxon>
        <taxon>Pleuronectoidei</taxon>
        <taxon>Pleuronectidae</taxon>
        <taxon>Pleuronectes</taxon>
    </lineage>
</organism>
<dbReference type="EMBL" id="CADEAL010004087">
    <property type="protein sequence ID" value="CAB1451378.1"/>
    <property type="molecule type" value="Genomic_DNA"/>
</dbReference>
<reference evidence="2" key="1">
    <citation type="submission" date="2020-03" db="EMBL/GenBank/DDBJ databases">
        <authorList>
            <person name="Weist P."/>
        </authorList>
    </citation>
    <scope>NUCLEOTIDE SEQUENCE</scope>
</reference>
<evidence type="ECO:0000256" key="1">
    <source>
        <dbReference type="SAM" id="MobiDB-lite"/>
    </source>
</evidence>
<accession>A0A9N7Z0N7</accession>
<evidence type="ECO:0000313" key="2">
    <source>
        <dbReference type="EMBL" id="CAB1451378.1"/>
    </source>
</evidence>
<protein>
    <submittedName>
        <fullName evidence="2">Uncharacterized protein</fullName>
    </submittedName>
</protein>
<comment type="caution">
    <text evidence="2">The sequence shown here is derived from an EMBL/GenBank/DDBJ whole genome shotgun (WGS) entry which is preliminary data.</text>
</comment>
<name>A0A9N7Z0N7_PLEPL</name>
<feature type="region of interest" description="Disordered" evidence="1">
    <location>
        <begin position="45"/>
        <end position="73"/>
    </location>
</feature>
<sequence>MSLRPPWKPAPQLILLRSLPTGLRSGNVTRWPNLPRVAQAWRCRSGKKMEEKKVAKRRSPAGEREPAAEVKSGQVKWFQATEGEMQAAMARNESDGGPLSECQAGTHHNRWY</sequence>